<evidence type="ECO:0000256" key="4">
    <source>
        <dbReference type="SAM" id="Phobius"/>
    </source>
</evidence>
<evidence type="ECO:0000259" key="5">
    <source>
        <dbReference type="Pfam" id="PF00905"/>
    </source>
</evidence>
<sequence>MRNTFALFGYRLGVVIALQIALILLLIGRLFFLQIIDQEKYAGLSDRNRIRVTLKPALRGNIKDRNGVILAQSTPYYNARVTCKDQDCREKCKQVLAQKNFQVNPDLFNRKDNKSFVLKERLSWDEITLLETHKNDLPMVDIQTLYERTYPMDSVTPHFLGYTSRIPEDHPYAKKLPFSTVGRSGLEKQLDETLFGVPMLLEEEVNAYGEAMRTLSFNPGRKGDEVKLTIDAELQEFVYRKLEPHKSGAVVVLDVNTGEIIALVSYPSFNPGIFERGLSQAQWDALRHDIQTPLVDKTIMGQYALGSIIKPIIALAALEEGYIKPETRFTCTGVTVIDGQPCHCWKDGGHGSVNLEEALRGSCNIYMYEIAKIMPLELLTKWLGIFGMGELTGSTIPGEKKGLLPSNEWKLKNRKERWRRIDTVYLTIGQGYVLATPLQLAKVMAQLVNGGHTIIPHILANSTTEASPDIKVSKQHLAIITHAIGQVMNHPNGTGYRSRPQGVTWEMGGKSGTAQVRKITLRERAEGRHHGYDWDWKDKDHALFAGFAPLDKPKYAVIVLVEHGGFGGVTAAPLGRDIMQFVMRKILH</sequence>
<keyword evidence="4" id="KW-0812">Transmembrane</keyword>
<dbReference type="SUPFAM" id="SSF56601">
    <property type="entry name" value="beta-lactamase/transpeptidase-like"/>
    <property type="match status" value="1"/>
</dbReference>
<keyword evidence="8" id="KW-1185">Reference proteome</keyword>
<dbReference type="PANTHER" id="PTHR30627">
    <property type="entry name" value="PEPTIDOGLYCAN D,D-TRANSPEPTIDASE"/>
    <property type="match status" value="1"/>
</dbReference>
<dbReference type="Proteomes" id="UP000594001">
    <property type="component" value="Chromosome"/>
</dbReference>
<feature type="domain" description="Penicillin-binding protein transpeptidase" evidence="5">
    <location>
        <begin position="248"/>
        <end position="580"/>
    </location>
</feature>
<dbReference type="GO" id="GO:0071555">
    <property type="term" value="P:cell wall organization"/>
    <property type="evidence" value="ECO:0007669"/>
    <property type="project" value="TreeGrafter"/>
</dbReference>
<evidence type="ECO:0000256" key="1">
    <source>
        <dbReference type="ARBA" id="ARBA00004370"/>
    </source>
</evidence>
<dbReference type="KEGG" id="pbal:CPBP_01098"/>
<organism evidence="7 8">
    <name type="scientific">Candidatus Bodocaedibacter vickermanii</name>
    <dbReference type="NCBI Taxonomy" id="2741701"/>
    <lineage>
        <taxon>Bacteria</taxon>
        <taxon>Pseudomonadati</taxon>
        <taxon>Pseudomonadota</taxon>
        <taxon>Alphaproteobacteria</taxon>
        <taxon>Holosporales</taxon>
        <taxon>Candidatus Paracaedibacteraceae</taxon>
        <taxon>Candidatus Bodocaedibacter</taxon>
    </lineage>
</organism>
<reference evidence="7 8" key="1">
    <citation type="submission" date="2020-06" db="EMBL/GenBank/DDBJ databases">
        <title>The endosymbiont of the kinetoplastid Bodo saltans is a Paracaedibacter-like alpha-proteobacterium possessing a putative toxin-antitoxin system.</title>
        <authorList>
            <person name="Midha S."/>
            <person name="Rigden D.J."/>
            <person name="Siozios S."/>
            <person name="Hurst G.D.D."/>
            <person name="Jackson A.P."/>
        </authorList>
    </citation>
    <scope>NUCLEOTIDE SEQUENCE [LARGE SCALE GENOMIC DNA]</scope>
    <source>
        <strain evidence="7">Lake Konstanz</strain>
    </source>
</reference>
<keyword evidence="4" id="KW-1133">Transmembrane helix</keyword>
<accession>A0A7L9RUX2</accession>
<dbReference type="AlphaFoldDB" id="A0A7L9RUX2"/>
<dbReference type="InterPro" id="IPR005311">
    <property type="entry name" value="PBP_dimer"/>
</dbReference>
<gene>
    <name evidence="7" type="primary">mrdA</name>
    <name evidence="7" type="ORF">CPBP_01098</name>
</gene>
<comment type="subcellular location">
    <subcellularLocation>
        <location evidence="1">Membrane</location>
    </subcellularLocation>
</comment>
<dbReference type="Gene3D" id="3.90.1310.10">
    <property type="entry name" value="Penicillin-binding protein 2a (Domain 2)"/>
    <property type="match status" value="1"/>
</dbReference>
<evidence type="ECO:0000313" key="7">
    <source>
        <dbReference type="EMBL" id="QOL20309.1"/>
    </source>
</evidence>
<dbReference type="InterPro" id="IPR017790">
    <property type="entry name" value="Penicillin-binding_protein_2"/>
</dbReference>
<dbReference type="Gene3D" id="3.40.710.10">
    <property type="entry name" value="DD-peptidase/beta-lactamase superfamily"/>
    <property type="match status" value="1"/>
</dbReference>
<protein>
    <submittedName>
        <fullName evidence="7">Peptidoglycan D,D-transpeptidase MrdA</fullName>
        <ecNumber evidence="7">3.4.16.4</ecNumber>
    </submittedName>
</protein>
<dbReference type="NCBIfam" id="TIGR03423">
    <property type="entry name" value="pbp2_mrdA"/>
    <property type="match status" value="1"/>
</dbReference>
<proteinExistence type="predicted"/>
<evidence type="ECO:0000259" key="6">
    <source>
        <dbReference type="Pfam" id="PF03717"/>
    </source>
</evidence>
<dbReference type="InterPro" id="IPR050515">
    <property type="entry name" value="Beta-lactam/transpept"/>
</dbReference>
<evidence type="ECO:0000256" key="2">
    <source>
        <dbReference type="ARBA" id="ARBA00022645"/>
    </source>
</evidence>
<dbReference type="InterPro" id="IPR036138">
    <property type="entry name" value="PBP_dimer_sf"/>
</dbReference>
<dbReference type="InterPro" id="IPR001460">
    <property type="entry name" value="PCN-bd_Tpept"/>
</dbReference>
<dbReference type="Pfam" id="PF03717">
    <property type="entry name" value="PBP_dimer"/>
    <property type="match status" value="1"/>
</dbReference>
<dbReference type="EC" id="3.4.16.4" evidence="7"/>
<dbReference type="GO" id="GO:0009002">
    <property type="term" value="F:serine-type D-Ala-D-Ala carboxypeptidase activity"/>
    <property type="evidence" value="ECO:0007669"/>
    <property type="project" value="UniProtKB-EC"/>
</dbReference>
<dbReference type="GO" id="GO:0008658">
    <property type="term" value="F:penicillin binding"/>
    <property type="evidence" value="ECO:0007669"/>
    <property type="project" value="InterPro"/>
</dbReference>
<feature type="domain" description="Penicillin-binding protein dimerisation" evidence="6">
    <location>
        <begin position="56"/>
        <end position="215"/>
    </location>
</feature>
<dbReference type="GO" id="GO:0005886">
    <property type="term" value="C:plasma membrane"/>
    <property type="evidence" value="ECO:0007669"/>
    <property type="project" value="TreeGrafter"/>
</dbReference>
<dbReference type="RefSeq" id="WP_350331860.1">
    <property type="nucleotide sequence ID" value="NZ_CP054719.1"/>
</dbReference>
<dbReference type="GO" id="GO:0009252">
    <property type="term" value="P:peptidoglycan biosynthetic process"/>
    <property type="evidence" value="ECO:0007669"/>
    <property type="project" value="InterPro"/>
</dbReference>
<keyword evidence="2 7" id="KW-0121">Carboxypeptidase</keyword>
<dbReference type="EMBL" id="CP054719">
    <property type="protein sequence ID" value="QOL20309.1"/>
    <property type="molecule type" value="Genomic_DNA"/>
</dbReference>
<keyword evidence="3 4" id="KW-0472">Membrane</keyword>
<keyword evidence="2 7" id="KW-0645">Protease</keyword>
<name>A0A7L9RUX2_9PROT</name>
<evidence type="ECO:0000313" key="8">
    <source>
        <dbReference type="Proteomes" id="UP000594001"/>
    </source>
</evidence>
<keyword evidence="7" id="KW-0378">Hydrolase</keyword>
<evidence type="ECO:0000256" key="3">
    <source>
        <dbReference type="ARBA" id="ARBA00023136"/>
    </source>
</evidence>
<feature type="transmembrane region" description="Helical" evidence="4">
    <location>
        <begin position="12"/>
        <end position="32"/>
    </location>
</feature>
<dbReference type="Pfam" id="PF00905">
    <property type="entry name" value="Transpeptidase"/>
    <property type="match status" value="1"/>
</dbReference>
<dbReference type="InterPro" id="IPR012338">
    <property type="entry name" value="Beta-lactam/transpept-like"/>
</dbReference>
<dbReference type="SUPFAM" id="SSF56519">
    <property type="entry name" value="Penicillin binding protein dimerisation domain"/>
    <property type="match status" value="1"/>
</dbReference>